<evidence type="ECO:0000256" key="1">
    <source>
        <dbReference type="ARBA" id="ARBA00001933"/>
    </source>
</evidence>
<accession>A0ABW6U0X8</accession>
<proteinExistence type="predicted"/>
<dbReference type="Gene3D" id="3.40.50.1100">
    <property type="match status" value="2"/>
</dbReference>
<dbReference type="RefSeq" id="WP_388628867.1">
    <property type="nucleotide sequence ID" value="NZ_JBIAUT010000007.1"/>
</dbReference>
<keyword evidence="2" id="KW-0174">Coenzyme M biosynthesis</keyword>
<dbReference type="InterPro" id="IPR022401">
    <property type="entry name" value="Cysteate_synthase"/>
</dbReference>
<organism evidence="5 6">
    <name type="scientific">Streptomyces nondiastaticus</name>
    <dbReference type="NCBI Taxonomy" id="3154512"/>
    <lineage>
        <taxon>Bacteria</taxon>
        <taxon>Bacillati</taxon>
        <taxon>Actinomycetota</taxon>
        <taxon>Actinomycetes</taxon>
        <taxon>Kitasatosporales</taxon>
        <taxon>Streptomycetaceae</taxon>
        <taxon>Streptomyces</taxon>
    </lineage>
</organism>
<evidence type="ECO:0000313" key="6">
    <source>
        <dbReference type="Proteomes" id="UP001602123"/>
    </source>
</evidence>
<evidence type="ECO:0000259" key="4">
    <source>
        <dbReference type="Pfam" id="PF00291"/>
    </source>
</evidence>
<evidence type="ECO:0000313" key="5">
    <source>
        <dbReference type="EMBL" id="MFF4218480.1"/>
    </source>
</evidence>
<protein>
    <submittedName>
        <fullName evidence="5">Cysteate synthase</fullName>
        <ecNumber evidence="5">2.5.1.76</ecNumber>
    </submittedName>
</protein>
<sequence>MKNPENRHYSLICPLCGLRQADDGLMLSCALDHAPALLQTEYAERDFGPDPEVDGIFRYRSWLPVTRTFPGAERTNVFRSDGLCRFLGAPGLRIAFNGYWPEAGSFMETGTFKELEAYTVLGRIPEEPTTLVVASAGNTAAAFAAVCSRYGVPCLLIIPESGLGRLKLRGPLHPQVRLVVVEDADYSDAISLSEEVAKWPGFTLEGGVRNVARRDGLGTVMYAAFEEMGRLPEYYFQAVGSAAGAIAVHEAAKRIRQATSSPLGLPCLLLSQNAAFAPIYQAWQGRAQNPYPVWEESGAGQEDVFADELLNRRPPYGVRAGVSDVLIESGGSVVTVDSEAASAAREVFRDLESIDLEPAAAVAAASLFSAITKGMIPRESSILLNVTGGGRSRLAQDFDLQQADPNLRVRMDGSRDEALDAIRELFSDSRSCGMRSSL</sequence>
<reference evidence="5 6" key="1">
    <citation type="submission" date="2024-10" db="EMBL/GenBank/DDBJ databases">
        <title>The Natural Products Discovery Center: Release of the First 8490 Sequenced Strains for Exploring Actinobacteria Biosynthetic Diversity.</title>
        <authorList>
            <person name="Kalkreuter E."/>
            <person name="Kautsar S.A."/>
            <person name="Yang D."/>
            <person name="Bader C.D."/>
            <person name="Teijaro C.N."/>
            <person name="Fluegel L."/>
            <person name="Davis C.M."/>
            <person name="Simpson J.R."/>
            <person name="Lauterbach L."/>
            <person name="Steele A.D."/>
            <person name="Gui C."/>
            <person name="Meng S."/>
            <person name="Li G."/>
            <person name="Viehrig K."/>
            <person name="Ye F."/>
            <person name="Su P."/>
            <person name="Kiefer A.F."/>
            <person name="Nichols A."/>
            <person name="Cepeda A.J."/>
            <person name="Yan W."/>
            <person name="Fan B."/>
            <person name="Jiang Y."/>
            <person name="Adhikari A."/>
            <person name="Zheng C.-J."/>
            <person name="Schuster L."/>
            <person name="Cowan T.M."/>
            <person name="Smanski M.J."/>
            <person name="Chevrette M.G."/>
            <person name="De Carvalho L.P.S."/>
            <person name="Shen B."/>
        </authorList>
    </citation>
    <scope>NUCLEOTIDE SEQUENCE [LARGE SCALE GENOMIC DNA]</scope>
    <source>
        <strain evidence="5 6">NPDC001650</strain>
    </source>
</reference>
<keyword evidence="6" id="KW-1185">Reference proteome</keyword>
<dbReference type="SUPFAM" id="SSF53686">
    <property type="entry name" value="Tryptophan synthase beta subunit-like PLP-dependent enzymes"/>
    <property type="match status" value="1"/>
</dbReference>
<gene>
    <name evidence="5" type="ORF">ACFYZM_19650</name>
</gene>
<keyword evidence="5" id="KW-0808">Transferase</keyword>
<dbReference type="NCBIfam" id="TIGR03844">
    <property type="entry name" value="cysteate_syn"/>
    <property type="match status" value="1"/>
</dbReference>
<name>A0ABW6U0X8_9ACTN</name>
<dbReference type="InterPro" id="IPR036052">
    <property type="entry name" value="TrpB-like_PALP_sf"/>
</dbReference>
<keyword evidence="3" id="KW-0663">Pyridoxal phosphate</keyword>
<comment type="caution">
    <text evidence="5">The sequence shown here is derived from an EMBL/GenBank/DDBJ whole genome shotgun (WGS) entry which is preliminary data.</text>
</comment>
<comment type="cofactor">
    <cofactor evidence="1">
        <name>pyridoxal 5'-phosphate</name>
        <dbReference type="ChEBI" id="CHEBI:597326"/>
    </cofactor>
</comment>
<dbReference type="InterPro" id="IPR001926">
    <property type="entry name" value="TrpB-like_PALP"/>
</dbReference>
<dbReference type="GO" id="GO:0044686">
    <property type="term" value="F:cysteate synthase activity"/>
    <property type="evidence" value="ECO:0007669"/>
    <property type="project" value="UniProtKB-EC"/>
</dbReference>
<evidence type="ECO:0000256" key="3">
    <source>
        <dbReference type="ARBA" id="ARBA00022898"/>
    </source>
</evidence>
<dbReference type="Proteomes" id="UP001602123">
    <property type="component" value="Unassembled WGS sequence"/>
</dbReference>
<feature type="domain" description="Tryptophan synthase beta chain-like PALP" evidence="4">
    <location>
        <begin position="105"/>
        <end position="388"/>
    </location>
</feature>
<dbReference type="Pfam" id="PF00291">
    <property type="entry name" value="PALP"/>
    <property type="match status" value="1"/>
</dbReference>
<dbReference type="EC" id="2.5.1.76" evidence="5"/>
<evidence type="ECO:0000256" key="2">
    <source>
        <dbReference type="ARBA" id="ARBA00022545"/>
    </source>
</evidence>
<dbReference type="EMBL" id="JBIAUT010000007">
    <property type="protein sequence ID" value="MFF4218480.1"/>
    <property type="molecule type" value="Genomic_DNA"/>
</dbReference>